<proteinExistence type="predicted"/>
<protein>
    <submittedName>
        <fullName evidence="1">Uncharacterized protein</fullName>
    </submittedName>
</protein>
<organism evidence="1 2">
    <name type="scientific">Cryptolaemus montrouzieri</name>
    <dbReference type="NCBI Taxonomy" id="559131"/>
    <lineage>
        <taxon>Eukaryota</taxon>
        <taxon>Metazoa</taxon>
        <taxon>Ecdysozoa</taxon>
        <taxon>Arthropoda</taxon>
        <taxon>Hexapoda</taxon>
        <taxon>Insecta</taxon>
        <taxon>Pterygota</taxon>
        <taxon>Neoptera</taxon>
        <taxon>Endopterygota</taxon>
        <taxon>Coleoptera</taxon>
        <taxon>Polyphaga</taxon>
        <taxon>Cucujiformia</taxon>
        <taxon>Coccinelloidea</taxon>
        <taxon>Coccinellidae</taxon>
        <taxon>Scymninae</taxon>
        <taxon>Scymnini</taxon>
        <taxon>Cryptolaemus</taxon>
    </lineage>
</organism>
<evidence type="ECO:0000313" key="2">
    <source>
        <dbReference type="Proteomes" id="UP001516400"/>
    </source>
</evidence>
<dbReference type="Proteomes" id="UP001516400">
    <property type="component" value="Unassembled WGS sequence"/>
</dbReference>
<dbReference type="EMBL" id="JABFTP020000001">
    <property type="protein sequence ID" value="KAL3266040.1"/>
    <property type="molecule type" value="Genomic_DNA"/>
</dbReference>
<keyword evidence="2" id="KW-1185">Reference proteome</keyword>
<dbReference type="AlphaFoldDB" id="A0ABD2MI87"/>
<reference evidence="1 2" key="1">
    <citation type="journal article" date="2021" name="BMC Biol.">
        <title>Horizontally acquired antibacterial genes associated with adaptive radiation of ladybird beetles.</title>
        <authorList>
            <person name="Li H.S."/>
            <person name="Tang X.F."/>
            <person name="Huang Y.H."/>
            <person name="Xu Z.Y."/>
            <person name="Chen M.L."/>
            <person name="Du X.Y."/>
            <person name="Qiu B.Y."/>
            <person name="Chen P.T."/>
            <person name="Zhang W."/>
            <person name="Slipinski A."/>
            <person name="Escalona H.E."/>
            <person name="Waterhouse R.M."/>
            <person name="Zwick A."/>
            <person name="Pang H."/>
        </authorList>
    </citation>
    <scope>NUCLEOTIDE SEQUENCE [LARGE SCALE GENOMIC DNA]</scope>
    <source>
        <strain evidence="1">SYSU2018</strain>
    </source>
</reference>
<comment type="caution">
    <text evidence="1">The sequence shown here is derived from an EMBL/GenBank/DDBJ whole genome shotgun (WGS) entry which is preliminary data.</text>
</comment>
<gene>
    <name evidence="1" type="ORF">HHI36_010227</name>
</gene>
<accession>A0ABD2MI87</accession>
<sequence>MLEYFRKKDGPDTHFRPDSELLQFMRRDQRQLVLVLELAEIVFDISVIQPSIPSIQSIT</sequence>
<name>A0ABD2MI87_9CUCU</name>
<evidence type="ECO:0000313" key="1">
    <source>
        <dbReference type="EMBL" id="KAL3266040.1"/>
    </source>
</evidence>